<evidence type="ECO:0000313" key="3">
    <source>
        <dbReference type="Proteomes" id="UP000683246"/>
    </source>
</evidence>
<dbReference type="KEGG" id="vpy:HZI73_02725"/>
<keyword evidence="1" id="KW-0812">Transmembrane</keyword>
<evidence type="ECO:0000313" key="2">
    <source>
        <dbReference type="EMBL" id="QUI21261.1"/>
    </source>
</evidence>
<dbReference type="EMBL" id="CP058649">
    <property type="protein sequence ID" value="QUI21261.1"/>
    <property type="molecule type" value="Genomic_DNA"/>
</dbReference>
<keyword evidence="1" id="KW-1133">Transmembrane helix</keyword>
<dbReference type="Proteomes" id="UP000683246">
    <property type="component" value="Chromosome"/>
</dbReference>
<feature type="transmembrane region" description="Helical" evidence="1">
    <location>
        <begin position="6"/>
        <end position="30"/>
    </location>
</feature>
<dbReference type="RefSeq" id="WP_212696726.1">
    <property type="nucleotide sequence ID" value="NZ_CP058649.1"/>
</dbReference>
<feature type="transmembrane region" description="Helical" evidence="1">
    <location>
        <begin position="72"/>
        <end position="90"/>
    </location>
</feature>
<dbReference type="AlphaFoldDB" id="A0A8J8MGS1"/>
<evidence type="ECO:0000256" key="1">
    <source>
        <dbReference type="SAM" id="Phobius"/>
    </source>
</evidence>
<organism evidence="2 3">
    <name type="scientific">Vallitalea pronyensis</name>
    <dbReference type="NCBI Taxonomy" id="1348613"/>
    <lineage>
        <taxon>Bacteria</taxon>
        <taxon>Bacillati</taxon>
        <taxon>Bacillota</taxon>
        <taxon>Clostridia</taxon>
        <taxon>Lachnospirales</taxon>
        <taxon>Vallitaleaceae</taxon>
        <taxon>Vallitalea</taxon>
    </lineage>
</organism>
<feature type="transmembrane region" description="Helical" evidence="1">
    <location>
        <begin position="248"/>
        <end position="268"/>
    </location>
</feature>
<accession>A0A8J8MGS1</accession>
<proteinExistence type="predicted"/>
<keyword evidence="1" id="KW-0472">Membrane</keyword>
<feature type="transmembrane region" description="Helical" evidence="1">
    <location>
        <begin position="288"/>
        <end position="306"/>
    </location>
</feature>
<name>A0A8J8MGS1_9FIRM</name>
<gene>
    <name evidence="2" type="ORF">HZI73_02725</name>
</gene>
<keyword evidence="3" id="KW-1185">Reference proteome</keyword>
<protein>
    <recommendedName>
        <fullName evidence="4">Flp pilus assembly protein TadB</fullName>
    </recommendedName>
</protein>
<reference evidence="2" key="1">
    <citation type="submission" date="2020-07" db="EMBL/GenBank/DDBJ databases">
        <title>Vallitalea pronyensis genome.</title>
        <authorList>
            <person name="Postec A."/>
        </authorList>
    </citation>
    <scope>NUCLEOTIDE SEQUENCE</scope>
    <source>
        <strain evidence="2">FatNI3</strain>
    </source>
</reference>
<feature type="transmembrane region" description="Helical" evidence="1">
    <location>
        <begin position="96"/>
        <end position="114"/>
    </location>
</feature>
<sequence>MIETVTTLITILLYCLAVYGIWLIFSRDILYMLKVMRPRKTFRKKKRTSSSVYKHIKRLLQVVYGDIDDKKVSTFFVLSILLFMITFLVVYQRTTVTRSLGFASIFGFLPYFYLRMQLKQIRVDGSYEADILINEFLNQYKLNNHNVYDTIDATIHKIKEAPMMKRQLFLLSLKLKEYRKTEELEDIIDDFIYAIDTEWIVLLANNMLISIEDHVDITSGLEDIQAEIKQAIADKEREKRINLESITIVKYLTPGLYILSIILAKKVFNISFKEFMHYQLNTPTGFDYFMVIVLLTIFNHSILVYLKKQKFDI</sequence>
<evidence type="ECO:0008006" key="4">
    <source>
        <dbReference type="Google" id="ProtNLM"/>
    </source>
</evidence>